<comment type="similarity">
    <text evidence="2">Belongs to the acetate uptake transporter (AceTr) (TC 2.A.96) family.</text>
</comment>
<protein>
    <submittedName>
        <fullName evidence="8">Acetate permease A</fullName>
    </submittedName>
</protein>
<sequence>MEHIINVTEVRKTEAASNHPIEPRRQDKPGSPAVSQYSQDYSLLQPSTPEPCLPSRQELQSSPVEIRKIANPAPLGLCAFALTSFLSNCINLNVGGIQAAGVSVSLALNYGGIAQVLAGMWEMAIGNTFGATSFCSYGAYWITFSLISTFDTADAAKNIADSVCRNETLMGLFMLAWFIFTTLMLVCTLRSSLAMFSLFFFLDMNYLLLGISHIQCSSHGEIIVAVQKAGGVFGLLAAFSAWYNAFAGICNHSNGFFTVPLGHFPWSPAALHRAKAKEV</sequence>
<reference evidence="8" key="1">
    <citation type="journal article" date="2014" name="Genome Announc.">
        <title>Complete sequencing and chromosome-scale genome assembly of the industrial progenitor strain P2niaD18 from the penicillin producer Penicillium chrysogenum.</title>
        <authorList>
            <person name="Specht T."/>
            <person name="Dahlmann T.A."/>
            <person name="Zadra I."/>
            <person name="Kurnsteiner H."/>
            <person name="Kuck U."/>
        </authorList>
    </citation>
    <scope>NUCLEOTIDE SEQUENCE [LARGE SCALE GENOMIC DNA]</scope>
    <source>
        <strain evidence="8">P2niaD18</strain>
    </source>
</reference>
<dbReference type="Pfam" id="PF01184">
    <property type="entry name" value="Gpr1_Fun34_YaaH"/>
    <property type="match status" value="1"/>
</dbReference>
<comment type="subcellular location">
    <subcellularLocation>
        <location evidence="1">Membrane</location>
        <topology evidence="1">Multi-pass membrane protein</topology>
    </subcellularLocation>
</comment>
<dbReference type="PANTHER" id="PTHR31123:SF1">
    <property type="entry name" value="ACCUMULATION OF DYADS PROTEIN 2-RELATED"/>
    <property type="match status" value="1"/>
</dbReference>
<dbReference type="NCBIfam" id="NF038013">
    <property type="entry name" value="AceTr_1"/>
    <property type="match status" value="1"/>
</dbReference>
<dbReference type="InterPro" id="IPR051633">
    <property type="entry name" value="AceTr"/>
</dbReference>
<name>A0A167T5U7_PENCH</name>
<evidence type="ECO:0000256" key="1">
    <source>
        <dbReference type="ARBA" id="ARBA00004141"/>
    </source>
</evidence>
<evidence type="ECO:0000256" key="7">
    <source>
        <dbReference type="SAM" id="Phobius"/>
    </source>
</evidence>
<evidence type="ECO:0000256" key="5">
    <source>
        <dbReference type="ARBA" id="ARBA00023136"/>
    </source>
</evidence>
<dbReference type="GO" id="GO:0015123">
    <property type="term" value="F:acetate transmembrane transporter activity"/>
    <property type="evidence" value="ECO:0007669"/>
    <property type="project" value="TreeGrafter"/>
</dbReference>
<evidence type="ECO:0000256" key="3">
    <source>
        <dbReference type="ARBA" id="ARBA00022692"/>
    </source>
</evidence>
<feature type="region of interest" description="Disordered" evidence="6">
    <location>
        <begin position="11"/>
        <end position="37"/>
    </location>
</feature>
<evidence type="ECO:0000256" key="4">
    <source>
        <dbReference type="ARBA" id="ARBA00022989"/>
    </source>
</evidence>
<evidence type="ECO:0000256" key="2">
    <source>
        <dbReference type="ARBA" id="ARBA00005587"/>
    </source>
</evidence>
<proteinExistence type="inferred from homology"/>
<evidence type="ECO:0000256" key="6">
    <source>
        <dbReference type="SAM" id="MobiDB-lite"/>
    </source>
</evidence>
<dbReference type="InterPro" id="IPR047622">
    <property type="entry name" value="GPR1_FUN34_YAAH"/>
</dbReference>
<evidence type="ECO:0000313" key="8">
    <source>
        <dbReference type="EMBL" id="KZN87915.1"/>
    </source>
</evidence>
<gene>
    <name evidence="8" type="ORF">EN45_064760</name>
</gene>
<dbReference type="PANTHER" id="PTHR31123">
    <property type="entry name" value="ACCUMULATION OF DYADS PROTEIN 2-RELATED"/>
    <property type="match status" value="1"/>
</dbReference>
<dbReference type="PROSITE" id="PS01114">
    <property type="entry name" value="GPR1_FUN34_YAAH"/>
    <property type="match status" value="1"/>
</dbReference>
<organism evidence="8">
    <name type="scientific">Penicillium chrysogenum</name>
    <name type="common">Penicillium notatum</name>
    <dbReference type="NCBI Taxonomy" id="5076"/>
    <lineage>
        <taxon>Eukaryota</taxon>
        <taxon>Fungi</taxon>
        <taxon>Dikarya</taxon>
        <taxon>Ascomycota</taxon>
        <taxon>Pezizomycotina</taxon>
        <taxon>Eurotiomycetes</taxon>
        <taxon>Eurotiomycetidae</taxon>
        <taxon>Eurotiales</taxon>
        <taxon>Aspergillaceae</taxon>
        <taxon>Penicillium</taxon>
        <taxon>Penicillium chrysogenum species complex</taxon>
    </lineage>
</organism>
<dbReference type="GO" id="GO:0005886">
    <property type="term" value="C:plasma membrane"/>
    <property type="evidence" value="ECO:0007669"/>
    <property type="project" value="TreeGrafter"/>
</dbReference>
<dbReference type="EMBL" id="CM002799">
    <property type="protein sequence ID" value="KZN87915.1"/>
    <property type="molecule type" value="Genomic_DNA"/>
</dbReference>
<keyword evidence="3 7" id="KW-0812">Transmembrane</keyword>
<feature type="transmembrane region" description="Helical" evidence="7">
    <location>
        <begin position="168"/>
        <end position="186"/>
    </location>
</feature>
<dbReference type="Proteomes" id="UP000076449">
    <property type="component" value="Chromosome II"/>
</dbReference>
<dbReference type="PhylomeDB" id="A0A167T5U7"/>
<keyword evidence="5 7" id="KW-0472">Membrane</keyword>
<dbReference type="AlphaFoldDB" id="A0A167T5U7"/>
<keyword evidence="4 7" id="KW-1133">Transmembrane helix</keyword>
<accession>A0A167T5U7</accession>
<dbReference type="InterPro" id="IPR000791">
    <property type="entry name" value="Gpr1/Fun34/SatP-like"/>
</dbReference>